<evidence type="ECO:0000313" key="2">
    <source>
        <dbReference type="Proteomes" id="UP000311713"/>
    </source>
</evidence>
<protein>
    <submittedName>
        <fullName evidence="1">Tetratricopeptide repeat protein</fullName>
    </submittedName>
</protein>
<dbReference type="PRINTS" id="PR00364">
    <property type="entry name" value="DISEASERSIST"/>
</dbReference>
<dbReference type="EMBL" id="VDGT01000001">
    <property type="protein sequence ID" value="TNM34624.1"/>
    <property type="molecule type" value="Genomic_DNA"/>
</dbReference>
<gene>
    <name evidence="1" type="ORF">FH715_00690</name>
</gene>
<dbReference type="InterPro" id="IPR019734">
    <property type="entry name" value="TPR_rpt"/>
</dbReference>
<dbReference type="SUPFAM" id="SSF48452">
    <property type="entry name" value="TPR-like"/>
    <property type="match status" value="2"/>
</dbReference>
<keyword evidence="2" id="KW-1185">Reference proteome</keyword>
<dbReference type="AlphaFoldDB" id="A0A5C4VFC2"/>
<dbReference type="OrthoDB" id="581105at2"/>
<dbReference type="SMART" id="SM00028">
    <property type="entry name" value="TPR"/>
    <property type="match status" value="5"/>
</dbReference>
<reference evidence="1 2" key="1">
    <citation type="submission" date="2019-06" db="EMBL/GenBank/DDBJ databases">
        <title>Draft genome of Streptomyces sedi sp. JCM16909.</title>
        <authorList>
            <person name="Klykleung N."/>
            <person name="Tanasupawat S."/>
            <person name="Kudo T."/>
            <person name="Yuki M."/>
            <person name="Ohkuma M."/>
        </authorList>
    </citation>
    <scope>NUCLEOTIDE SEQUENCE [LARGE SCALE GENOMIC DNA]</scope>
    <source>
        <strain evidence="1 2">JCM 16909</strain>
    </source>
</reference>
<dbReference type="InterPro" id="IPR011990">
    <property type="entry name" value="TPR-like_helical_dom_sf"/>
</dbReference>
<dbReference type="InterPro" id="IPR027417">
    <property type="entry name" value="P-loop_NTPase"/>
</dbReference>
<name>A0A5C4VFC2_9ACTN</name>
<evidence type="ECO:0000313" key="1">
    <source>
        <dbReference type="EMBL" id="TNM34624.1"/>
    </source>
</evidence>
<organism evidence="1 2">
    <name type="scientific">Streptomyces sedi</name>
    <dbReference type="NCBI Taxonomy" id="555059"/>
    <lineage>
        <taxon>Bacteria</taxon>
        <taxon>Bacillati</taxon>
        <taxon>Actinomycetota</taxon>
        <taxon>Actinomycetes</taxon>
        <taxon>Kitasatosporales</taxon>
        <taxon>Streptomycetaceae</taxon>
        <taxon>Streptomyces</taxon>
    </lineage>
</organism>
<proteinExistence type="predicted"/>
<dbReference type="SUPFAM" id="SSF52540">
    <property type="entry name" value="P-loop containing nucleoside triphosphate hydrolases"/>
    <property type="match status" value="1"/>
</dbReference>
<dbReference type="Gene3D" id="3.40.50.300">
    <property type="entry name" value="P-loop containing nucleotide triphosphate hydrolases"/>
    <property type="match status" value="1"/>
</dbReference>
<dbReference type="Gene3D" id="1.25.40.10">
    <property type="entry name" value="Tetratricopeptide repeat domain"/>
    <property type="match status" value="1"/>
</dbReference>
<sequence>MSRDVVQAGAVSGGVHFHSAPGPTGTGGGPVPRQLPGGIPHFVNRDRELARLDAMLVEEGGPPFAVPVCLITGTAGGGKTSLALRWARQVRERFPDGQLHINLRGYDPGEPVSAAEALHRFLGALGVRPENVPAAPDAAAALYRSLLAGRRMLVLLDNAATAAQVRPLLPGTASCLTLVTSRSRLPGLAIRDGARRITLGTLPEAEAVTLLRSVTAETRTGDAPEEWAELARLCAGLPLALRIAAERAAGRPHLALGELIDELRDESALWDALSTGEDEEAEAVRTVFAWSFRALPAEAARMFRLLGLHPGPDFAPGAAAALAGVGRARARQLLDVLVGAHLLEQSAPDRYAFHDLLRAYAFDQARRDEPEEGRRAALRRLLEWYLGMAVAAAAWLSPTEEWSVPEAGDPGVAAALVEARFPGFDAAMDFAEREFANLVAAVPLAARLALPKLGWRLAAVLWDAQPPSTGALLWPPAGRVGREMAEAAGDAVGQAVLLTSLGMALVRANELTDAVLHYRNALDQWRGVGDRAGVADVLSLLGLVHMRRRELGQAVACFDEAHATFRAVGPPHRAATVLANLATARLRAGESAAAGAGAERALAEHRELGDRRGEGNAWSLMSEVLRERGEFEAARDAARRAVGIAWELRNRRLEGYWLLALGAAQLALDDPAEALVSYQRAAALQRRHADRGREALAWQGAGVAYRRLGRAAEGVDFLRRAVAAQRAVGDDWHAALALADLADALADDDAPTAAGHRAAAVRLLGGADDPRAVAVRERLRGAEARSDRGGRSGGP</sequence>
<dbReference type="PANTHER" id="PTHR47691">
    <property type="entry name" value="REGULATOR-RELATED"/>
    <property type="match status" value="1"/>
</dbReference>
<accession>A0A5C4VFC2</accession>
<dbReference type="GO" id="GO:0043531">
    <property type="term" value="F:ADP binding"/>
    <property type="evidence" value="ECO:0007669"/>
    <property type="project" value="InterPro"/>
</dbReference>
<comment type="caution">
    <text evidence="1">The sequence shown here is derived from an EMBL/GenBank/DDBJ whole genome shotgun (WGS) entry which is preliminary data.</text>
</comment>
<dbReference type="Proteomes" id="UP000311713">
    <property type="component" value="Unassembled WGS sequence"/>
</dbReference>
<dbReference type="PANTHER" id="PTHR47691:SF3">
    <property type="entry name" value="HTH-TYPE TRANSCRIPTIONAL REGULATOR RV0890C-RELATED"/>
    <property type="match status" value="1"/>
</dbReference>